<evidence type="ECO:0000313" key="3">
    <source>
        <dbReference type="EMBL" id="TGB04491.1"/>
    </source>
</evidence>
<sequence>MKRKSYDDNQIQKLVEKLPSIEDKQSKEQLYQNIEKRMNDSRGEKPHWVVPAFASIAVIVVMIMIIPSVWNSMNGQFQSLGGTEELESTQEGSSADSEGENQSASLEDSAKDKAITSEVEKQQIGEEAVDRMSSSKSDGRAAVYFDTQAQIVVPVTWMSGDNVAEADLKEIAKEKYGLIAPTGEYSFSPEEDSLVVEFPNEFRAEGSATENSIVQDIQWRAYAEDAREIFVRTQDGNAVNLGNRGQVTQLDTIQEASYIYQLFTSATGERFLVPVPFEGSIQEAVRELKENLGGTSASVPDSISFIEVEGQSERLYVRVEEDSWKSPQEKVTAIESILLTAKQYGFEEVQLEGITPTEDSVFAYDKPIPVPELINPIQP</sequence>
<proteinExistence type="predicted"/>
<organism evidence="3 4">
    <name type="scientific">Halobacillus salinus</name>
    <dbReference type="NCBI Taxonomy" id="192814"/>
    <lineage>
        <taxon>Bacteria</taxon>
        <taxon>Bacillati</taxon>
        <taxon>Bacillota</taxon>
        <taxon>Bacilli</taxon>
        <taxon>Bacillales</taxon>
        <taxon>Bacillaceae</taxon>
        <taxon>Halobacillus</taxon>
    </lineage>
</organism>
<reference evidence="3 4" key="1">
    <citation type="journal article" date="2003" name="Int. J. Syst. Evol. Microbiol.">
        <title>Halobacillus salinus sp. nov., isolated from a salt lake on the coast of the East Sea in Korea.</title>
        <authorList>
            <person name="Yoon J.H."/>
            <person name="Kang K.H."/>
            <person name="Park Y.H."/>
        </authorList>
    </citation>
    <scope>NUCLEOTIDE SEQUENCE [LARGE SCALE GENOMIC DNA]</scope>
    <source>
        <strain evidence="3 4">HSL-3</strain>
    </source>
</reference>
<keyword evidence="2" id="KW-0812">Transmembrane</keyword>
<evidence type="ECO:0000256" key="1">
    <source>
        <dbReference type="SAM" id="MobiDB-lite"/>
    </source>
</evidence>
<dbReference type="AlphaFoldDB" id="A0A4Z0H4V9"/>
<protein>
    <submittedName>
        <fullName evidence="3">Uncharacterized protein</fullName>
    </submittedName>
</protein>
<feature type="transmembrane region" description="Helical" evidence="2">
    <location>
        <begin position="48"/>
        <end position="70"/>
    </location>
</feature>
<feature type="compositionally biased region" description="Polar residues" evidence="1">
    <location>
        <begin position="89"/>
        <end position="106"/>
    </location>
</feature>
<feature type="compositionally biased region" description="Basic and acidic residues" evidence="1">
    <location>
        <begin position="108"/>
        <end position="130"/>
    </location>
</feature>
<feature type="region of interest" description="Disordered" evidence="1">
    <location>
        <begin position="82"/>
        <end position="133"/>
    </location>
</feature>
<accession>A0A4Z0H4V9</accession>
<evidence type="ECO:0000313" key="4">
    <source>
        <dbReference type="Proteomes" id="UP000297982"/>
    </source>
</evidence>
<gene>
    <name evidence="3" type="ORF">E4663_05730</name>
</gene>
<dbReference type="Proteomes" id="UP000297982">
    <property type="component" value="Unassembled WGS sequence"/>
</dbReference>
<comment type="caution">
    <text evidence="3">The sequence shown here is derived from an EMBL/GenBank/DDBJ whole genome shotgun (WGS) entry which is preliminary data.</text>
</comment>
<keyword evidence="2" id="KW-0472">Membrane</keyword>
<keyword evidence="4" id="KW-1185">Reference proteome</keyword>
<dbReference type="EMBL" id="SRJC01000001">
    <property type="protein sequence ID" value="TGB04491.1"/>
    <property type="molecule type" value="Genomic_DNA"/>
</dbReference>
<dbReference type="RefSeq" id="WP_135326925.1">
    <property type="nucleotide sequence ID" value="NZ_SRJC01000001.1"/>
</dbReference>
<keyword evidence="2" id="KW-1133">Transmembrane helix</keyword>
<evidence type="ECO:0000256" key="2">
    <source>
        <dbReference type="SAM" id="Phobius"/>
    </source>
</evidence>
<dbReference type="STRING" id="192814.GCA_900166575_01550"/>
<name>A0A4Z0H4V9_9BACI</name>